<dbReference type="Gene3D" id="3.80.10.10">
    <property type="entry name" value="Ribonuclease Inhibitor"/>
    <property type="match status" value="1"/>
</dbReference>
<dbReference type="AlphaFoldDB" id="A0AAD6WPZ0"/>
<comment type="caution">
    <text evidence="2">The sequence shown here is derived from an EMBL/GenBank/DDBJ whole genome shotgun (WGS) entry which is preliminary data.</text>
</comment>
<evidence type="ECO:0008006" key="4">
    <source>
        <dbReference type="Google" id="ProtNLM"/>
    </source>
</evidence>
<dbReference type="InterPro" id="IPR032675">
    <property type="entry name" value="LRR_dom_sf"/>
</dbReference>
<organism evidence="2 3">
    <name type="scientific">Mycena alexandri</name>
    <dbReference type="NCBI Taxonomy" id="1745969"/>
    <lineage>
        <taxon>Eukaryota</taxon>
        <taxon>Fungi</taxon>
        <taxon>Dikarya</taxon>
        <taxon>Basidiomycota</taxon>
        <taxon>Agaricomycotina</taxon>
        <taxon>Agaricomycetes</taxon>
        <taxon>Agaricomycetidae</taxon>
        <taxon>Agaricales</taxon>
        <taxon>Marasmiineae</taxon>
        <taxon>Mycenaceae</taxon>
        <taxon>Mycena</taxon>
    </lineage>
</organism>
<keyword evidence="1" id="KW-0175">Coiled coil</keyword>
<evidence type="ECO:0000313" key="2">
    <source>
        <dbReference type="EMBL" id="KAJ7022763.1"/>
    </source>
</evidence>
<protein>
    <recommendedName>
        <fullName evidence="4">F-box domain-containing protein</fullName>
    </recommendedName>
</protein>
<sequence length="526" mass="58823">MLAPAAMHLVDSPFADRLATNYVPSDSDILKIRALLVEPEEELARLDARIDELEATLFELREKRASLKTLIDAHRALTAPIRRIPHDVLLEIFFSCLPSTHNALIDAAESPMLLGRICSTWRYVAYATPRIWSSLHIPSPSYSPFIPPHIESALHRVVAAWLERSGTCPLSISHSEGIDHWDEPFLSQILKVAHRLQHIDLSGTVESLIPFLRLGPQDLPLLQSIRINVPSETTYNLTDRMDALQVPTLHQISLDLSLDPLLLPLRWEQLTGLNLACRPVWTDDGLVGGLTSAGILAVLSRCSNLEQCRLRATARDLDLPSEPSSITLPSLHTFILEDNFLPECVLRLVLPKLRHFQIGDFSTFFAMTEFGPGSPGDTELRADIDPEGYSQEDLVQLLRHFSRISHLRLSSRRMYTYGLVLVDEEFLAAFYSTPDTLCPMLTHIAFNTPYTPPSDAAALAFVSGRMSAGLPLQHFGADFGRPMEMDIAPHLHHFIEGGLRLSLNYVSPRIWELDPQAGLSDTLAWI</sequence>
<dbReference type="Proteomes" id="UP001218188">
    <property type="component" value="Unassembled WGS sequence"/>
</dbReference>
<dbReference type="EMBL" id="JARJCM010000204">
    <property type="protein sequence ID" value="KAJ7022763.1"/>
    <property type="molecule type" value="Genomic_DNA"/>
</dbReference>
<reference evidence="2" key="1">
    <citation type="submission" date="2023-03" db="EMBL/GenBank/DDBJ databases">
        <title>Massive genome expansion in bonnet fungi (Mycena s.s.) driven by repeated elements and novel gene families across ecological guilds.</title>
        <authorList>
            <consortium name="Lawrence Berkeley National Laboratory"/>
            <person name="Harder C.B."/>
            <person name="Miyauchi S."/>
            <person name="Viragh M."/>
            <person name="Kuo A."/>
            <person name="Thoen E."/>
            <person name="Andreopoulos B."/>
            <person name="Lu D."/>
            <person name="Skrede I."/>
            <person name="Drula E."/>
            <person name="Henrissat B."/>
            <person name="Morin E."/>
            <person name="Kohler A."/>
            <person name="Barry K."/>
            <person name="LaButti K."/>
            <person name="Morin E."/>
            <person name="Salamov A."/>
            <person name="Lipzen A."/>
            <person name="Mereny Z."/>
            <person name="Hegedus B."/>
            <person name="Baldrian P."/>
            <person name="Stursova M."/>
            <person name="Weitz H."/>
            <person name="Taylor A."/>
            <person name="Grigoriev I.V."/>
            <person name="Nagy L.G."/>
            <person name="Martin F."/>
            <person name="Kauserud H."/>
        </authorList>
    </citation>
    <scope>NUCLEOTIDE SEQUENCE</scope>
    <source>
        <strain evidence="2">CBHHK200</strain>
    </source>
</reference>
<evidence type="ECO:0000256" key="1">
    <source>
        <dbReference type="SAM" id="Coils"/>
    </source>
</evidence>
<proteinExistence type="predicted"/>
<feature type="coiled-coil region" evidence="1">
    <location>
        <begin position="36"/>
        <end position="70"/>
    </location>
</feature>
<gene>
    <name evidence="2" type="ORF">C8F04DRAFT_1137268</name>
</gene>
<accession>A0AAD6WPZ0</accession>
<name>A0AAD6WPZ0_9AGAR</name>
<evidence type="ECO:0000313" key="3">
    <source>
        <dbReference type="Proteomes" id="UP001218188"/>
    </source>
</evidence>
<keyword evidence="3" id="KW-1185">Reference proteome</keyword>